<dbReference type="InterPro" id="IPR003018">
    <property type="entry name" value="GAF"/>
</dbReference>
<sequence length="909" mass="95531">MSVPVLPPVPDALADAHRIAAARRLLLEVSGPAAYDRLSGLAARLLGAGHAKVTLFTDQDTVVGGHRLPPGVVGGRALLTGAFSECVVREGRALVVPDARADRRLSALPAVTSGAVAAYLGSPLISASGWVVGVLAVYDAQPRTWQDDDAALLEHLAASVVAELELAAARSAIGASRVRLEVALEAGAIGIWEHDLRTRLLHWDERCAAIHGLVGPLQIDDVDTMIADRIHRDDHDAVRRAMADALAGTGEYVVEARAMHTDGTVRWTVSRGRVVRDPRGAAVRVLGTVVDVTDAREQAARRMAAVQRAAAVAEVAAELANATALSQLAEIALRGARLLGASSSALAAFDTDEVLRLYLARQLADTVAAAAAEAEVEAPPEGLAIELDDELPTQYAARHGERVLLTDLDDAAARFPRMAEIGPALGLRAMAALPLRVEGRSLGSFVVVWDTEHAFEDADVELLDALTAQITLSVSRLRADAERAAAVAAMAEANQRLQLLADAGRVLSGSLDISEQLTRLADLVVPALADWCWIIVTDEQGRLHEAAWSHRDPALRGTVAAYVGATVHAMGDEHNARVVMRTGQAVVVPEVDVERIAAALHDPEGQEALRRLAPRSGLVVPLVARGGAIGALGAATVADRGPFTPAQVETAVEVGRRAGLALQSARLFEQQSGLAHALQRSMLTAPPRPEGLEIVVRYVPASEGAEVGGDWYDAFPGVLGGTVLVIGDVVGHDRNAAAVMGQLRGLLRGISHASGGTPAAVLGQLDRAAEGLALDAMATAVVARLDRDPGGGAVLHWSSAGHPPPVVIDPDGAVRVLDGGPADLLLGVDPGRPRTDHAVDLPAGSTVLLHTDGLVERRDRDLQAGTQELLDVLRRSVHLPLERLCDRVLRELFLPDAEDDVALLAVRVL</sequence>
<accession>A0A1I5ECE3</accession>
<protein>
    <submittedName>
        <fullName evidence="4">PAS domain S-box-containing protein</fullName>
    </submittedName>
</protein>
<evidence type="ECO:0000313" key="5">
    <source>
        <dbReference type="Proteomes" id="UP000183642"/>
    </source>
</evidence>
<evidence type="ECO:0000259" key="3">
    <source>
        <dbReference type="PROSITE" id="PS50113"/>
    </source>
</evidence>
<dbReference type="PANTHER" id="PTHR43156:SF2">
    <property type="entry name" value="STAGE II SPORULATION PROTEIN E"/>
    <property type="match status" value="1"/>
</dbReference>
<dbReference type="InterPro" id="IPR001932">
    <property type="entry name" value="PPM-type_phosphatase-like_dom"/>
</dbReference>
<dbReference type="AlphaFoldDB" id="A0A1I5ECE3"/>
<evidence type="ECO:0000259" key="2">
    <source>
        <dbReference type="PROSITE" id="PS50112"/>
    </source>
</evidence>
<dbReference type="InterPro" id="IPR000700">
    <property type="entry name" value="PAS-assoc_C"/>
</dbReference>
<dbReference type="Gene3D" id="3.60.40.10">
    <property type="entry name" value="PPM-type phosphatase domain"/>
    <property type="match status" value="1"/>
</dbReference>
<dbReference type="CDD" id="cd00130">
    <property type="entry name" value="PAS"/>
    <property type="match status" value="1"/>
</dbReference>
<dbReference type="Pfam" id="PF08447">
    <property type="entry name" value="PAS_3"/>
    <property type="match status" value="1"/>
</dbReference>
<dbReference type="SUPFAM" id="SSF55781">
    <property type="entry name" value="GAF domain-like"/>
    <property type="match status" value="3"/>
</dbReference>
<name>A0A1I5ECE3_9ACTN</name>
<dbReference type="PROSITE" id="PS50113">
    <property type="entry name" value="PAC"/>
    <property type="match status" value="1"/>
</dbReference>
<dbReference type="Gene3D" id="3.30.450.20">
    <property type="entry name" value="PAS domain"/>
    <property type="match status" value="1"/>
</dbReference>
<dbReference type="SMART" id="SM00331">
    <property type="entry name" value="PP2C_SIG"/>
    <property type="match status" value="1"/>
</dbReference>
<dbReference type="Pfam" id="PF13185">
    <property type="entry name" value="GAF_2"/>
    <property type="match status" value="1"/>
</dbReference>
<dbReference type="InterPro" id="IPR000014">
    <property type="entry name" value="PAS"/>
</dbReference>
<dbReference type="InterPro" id="IPR001610">
    <property type="entry name" value="PAC"/>
</dbReference>
<dbReference type="SUPFAM" id="SSF55785">
    <property type="entry name" value="PYP-like sensor domain (PAS domain)"/>
    <property type="match status" value="1"/>
</dbReference>
<dbReference type="SMART" id="SM00065">
    <property type="entry name" value="GAF"/>
    <property type="match status" value="3"/>
</dbReference>
<feature type="domain" description="PAS" evidence="2">
    <location>
        <begin position="176"/>
        <end position="249"/>
    </location>
</feature>
<evidence type="ECO:0000313" key="4">
    <source>
        <dbReference type="EMBL" id="SFO09278.1"/>
    </source>
</evidence>
<dbReference type="InterPro" id="IPR036457">
    <property type="entry name" value="PPM-type-like_dom_sf"/>
</dbReference>
<dbReference type="InterPro" id="IPR029016">
    <property type="entry name" value="GAF-like_dom_sf"/>
</dbReference>
<proteinExistence type="predicted"/>
<dbReference type="RefSeq" id="WP_280140688.1">
    <property type="nucleotide sequence ID" value="NZ_FOWE01000003.1"/>
</dbReference>
<dbReference type="SMART" id="SM00086">
    <property type="entry name" value="PAC"/>
    <property type="match status" value="1"/>
</dbReference>
<dbReference type="EMBL" id="FOWE01000003">
    <property type="protein sequence ID" value="SFO09278.1"/>
    <property type="molecule type" value="Genomic_DNA"/>
</dbReference>
<feature type="domain" description="PAC" evidence="3">
    <location>
        <begin position="252"/>
        <end position="304"/>
    </location>
</feature>
<keyword evidence="5" id="KW-1185">Reference proteome</keyword>
<dbReference type="InterPro" id="IPR013655">
    <property type="entry name" value="PAS_fold_3"/>
</dbReference>
<gene>
    <name evidence="4" type="ORF">SAMN05660359_01337</name>
</gene>
<dbReference type="GO" id="GO:0016791">
    <property type="term" value="F:phosphatase activity"/>
    <property type="evidence" value="ECO:0007669"/>
    <property type="project" value="TreeGrafter"/>
</dbReference>
<dbReference type="PANTHER" id="PTHR43156">
    <property type="entry name" value="STAGE II SPORULATION PROTEIN E-RELATED"/>
    <property type="match status" value="1"/>
</dbReference>
<dbReference type="Pfam" id="PF01590">
    <property type="entry name" value="GAF"/>
    <property type="match status" value="2"/>
</dbReference>
<dbReference type="Pfam" id="PF07228">
    <property type="entry name" value="SpoIIE"/>
    <property type="match status" value="1"/>
</dbReference>
<reference evidence="5" key="1">
    <citation type="submission" date="2016-10" db="EMBL/GenBank/DDBJ databases">
        <authorList>
            <person name="Varghese N."/>
            <person name="Submissions S."/>
        </authorList>
    </citation>
    <scope>NUCLEOTIDE SEQUENCE [LARGE SCALE GENOMIC DNA]</scope>
    <source>
        <strain evidence="5">DSM 43161</strain>
    </source>
</reference>
<dbReference type="PROSITE" id="PS50112">
    <property type="entry name" value="PAS"/>
    <property type="match status" value="1"/>
</dbReference>
<dbReference type="SUPFAM" id="SSF81606">
    <property type="entry name" value="PP2C-like"/>
    <property type="match status" value="1"/>
</dbReference>
<dbReference type="Gene3D" id="3.30.450.40">
    <property type="match status" value="3"/>
</dbReference>
<dbReference type="InterPro" id="IPR035965">
    <property type="entry name" value="PAS-like_dom_sf"/>
</dbReference>
<organism evidence="4 5">
    <name type="scientific">Geodermatophilus obscurus</name>
    <dbReference type="NCBI Taxonomy" id="1861"/>
    <lineage>
        <taxon>Bacteria</taxon>
        <taxon>Bacillati</taxon>
        <taxon>Actinomycetota</taxon>
        <taxon>Actinomycetes</taxon>
        <taxon>Geodermatophilales</taxon>
        <taxon>Geodermatophilaceae</taxon>
        <taxon>Geodermatophilus</taxon>
    </lineage>
</organism>
<dbReference type="InterPro" id="IPR052016">
    <property type="entry name" value="Bact_Sigma-Reg"/>
</dbReference>
<dbReference type="Proteomes" id="UP000183642">
    <property type="component" value="Unassembled WGS sequence"/>
</dbReference>
<keyword evidence="1" id="KW-0378">Hydrolase</keyword>
<evidence type="ECO:0000256" key="1">
    <source>
        <dbReference type="ARBA" id="ARBA00022801"/>
    </source>
</evidence>
<dbReference type="NCBIfam" id="TIGR00229">
    <property type="entry name" value="sensory_box"/>
    <property type="match status" value="1"/>
</dbReference>